<gene>
    <name evidence="3" type="ORF">SAMN04489844_1627</name>
</gene>
<dbReference type="Proteomes" id="UP000198742">
    <property type="component" value="Unassembled WGS sequence"/>
</dbReference>
<evidence type="ECO:0000313" key="3">
    <source>
        <dbReference type="EMBL" id="SEC07495.1"/>
    </source>
</evidence>
<dbReference type="PROSITE" id="PS51257">
    <property type="entry name" value="PROKAR_LIPOPROTEIN"/>
    <property type="match status" value="1"/>
</dbReference>
<evidence type="ECO:0000256" key="1">
    <source>
        <dbReference type="SAM" id="MobiDB-lite"/>
    </source>
</evidence>
<evidence type="ECO:0000256" key="2">
    <source>
        <dbReference type="SAM" id="SignalP"/>
    </source>
</evidence>
<organism evidence="3 4">
    <name type="scientific">Nocardioides exalbidus</name>
    <dbReference type="NCBI Taxonomy" id="402596"/>
    <lineage>
        <taxon>Bacteria</taxon>
        <taxon>Bacillati</taxon>
        <taxon>Actinomycetota</taxon>
        <taxon>Actinomycetes</taxon>
        <taxon>Propionibacteriales</taxon>
        <taxon>Nocardioidaceae</taxon>
        <taxon>Nocardioides</taxon>
    </lineage>
</organism>
<feature type="signal peptide" evidence="2">
    <location>
        <begin position="1"/>
        <end position="21"/>
    </location>
</feature>
<feature type="region of interest" description="Disordered" evidence="1">
    <location>
        <begin position="85"/>
        <end position="104"/>
    </location>
</feature>
<dbReference type="OrthoDB" id="4861897at2"/>
<evidence type="ECO:0000313" key="4">
    <source>
        <dbReference type="Proteomes" id="UP000198742"/>
    </source>
</evidence>
<name>A0A1H4PJ93_9ACTN</name>
<feature type="compositionally biased region" description="Polar residues" evidence="1">
    <location>
        <begin position="38"/>
        <end position="50"/>
    </location>
</feature>
<accession>A0A1H4PJ93</accession>
<feature type="compositionally biased region" description="Acidic residues" evidence="1">
    <location>
        <begin position="89"/>
        <end position="98"/>
    </location>
</feature>
<dbReference type="RefSeq" id="WP_090968656.1">
    <property type="nucleotide sequence ID" value="NZ_FNRT01000002.1"/>
</dbReference>
<reference evidence="4" key="1">
    <citation type="submission" date="2016-10" db="EMBL/GenBank/DDBJ databases">
        <authorList>
            <person name="Varghese N."/>
            <person name="Submissions S."/>
        </authorList>
    </citation>
    <scope>NUCLEOTIDE SEQUENCE [LARGE SCALE GENOMIC DNA]</scope>
    <source>
        <strain evidence="4">DSM 22017</strain>
    </source>
</reference>
<keyword evidence="4" id="KW-1185">Reference proteome</keyword>
<protein>
    <recommendedName>
        <fullName evidence="5">PknH-like extracellular domain-containing protein</fullName>
    </recommendedName>
</protein>
<feature type="region of interest" description="Disordered" evidence="1">
    <location>
        <begin position="27"/>
        <end position="64"/>
    </location>
</feature>
<keyword evidence="2" id="KW-0732">Signal</keyword>
<dbReference type="AlphaFoldDB" id="A0A1H4PJ93"/>
<dbReference type="EMBL" id="FNRT01000002">
    <property type="protein sequence ID" value="SEC07495.1"/>
    <property type="molecule type" value="Genomic_DNA"/>
</dbReference>
<sequence>MSRSIHRFIGVSAAMAVLSLAATGCGGDRSERAITVDPQKSSSTTDSTQEAEVVEAPEDSAGDQLSKAQIGKALLAVSDLPAGWTATPAEDEEEESEDTVSPPKCKDVLDALDETSTDAAAEGEANFNKGGPFGTVLSQTISSYAEPVDASRVQEIADAFSDCPSFNSTDSDGTVSKVTVSPMSFGNLGDQTLAFAMTLESSAFTVSVNVAYVVIGHNVIAMVNGGLTGADGAQLEKLAKKAITKLEKTAS</sequence>
<feature type="compositionally biased region" description="Acidic residues" evidence="1">
    <location>
        <begin position="52"/>
        <end position="61"/>
    </location>
</feature>
<proteinExistence type="predicted"/>
<evidence type="ECO:0008006" key="5">
    <source>
        <dbReference type="Google" id="ProtNLM"/>
    </source>
</evidence>
<feature type="chain" id="PRO_5011439404" description="PknH-like extracellular domain-containing protein" evidence="2">
    <location>
        <begin position="22"/>
        <end position="251"/>
    </location>
</feature>